<comment type="caution">
    <text evidence="7">The sequence shown here is derived from an EMBL/GenBank/DDBJ whole genome shotgun (WGS) entry which is preliminary data.</text>
</comment>
<evidence type="ECO:0000313" key="8">
    <source>
        <dbReference type="Proteomes" id="UP001309876"/>
    </source>
</evidence>
<dbReference type="GO" id="GO:0016491">
    <property type="term" value="F:oxidoreductase activity"/>
    <property type="evidence" value="ECO:0007669"/>
    <property type="project" value="UniProtKB-KW"/>
</dbReference>
<evidence type="ECO:0000259" key="6">
    <source>
        <dbReference type="Pfam" id="PF00724"/>
    </source>
</evidence>
<dbReference type="InterPro" id="IPR013785">
    <property type="entry name" value="Aldolase_TIM"/>
</dbReference>
<evidence type="ECO:0000256" key="2">
    <source>
        <dbReference type="ARBA" id="ARBA00022630"/>
    </source>
</evidence>
<organism evidence="7 8">
    <name type="scientific">Lithohypha guttulata</name>
    <dbReference type="NCBI Taxonomy" id="1690604"/>
    <lineage>
        <taxon>Eukaryota</taxon>
        <taxon>Fungi</taxon>
        <taxon>Dikarya</taxon>
        <taxon>Ascomycota</taxon>
        <taxon>Pezizomycotina</taxon>
        <taxon>Eurotiomycetes</taxon>
        <taxon>Chaetothyriomycetidae</taxon>
        <taxon>Chaetothyriales</taxon>
        <taxon>Trichomeriaceae</taxon>
        <taxon>Lithohypha</taxon>
    </lineage>
</organism>
<dbReference type="GO" id="GO:0010181">
    <property type="term" value="F:FMN binding"/>
    <property type="evidence" value="ECO:0007669"/>
    <property type="project" value="InterPro"/>
</dbReference>
<evidence type="ECO:0000256" key="4">
    <source>
        <dbReference type="ARBA" id="ARBA00023002"/>
    </source>
</evidence>
<accession>A0AAN7Y7M4</accession>
<reference evidence="7 8" key="1">
    <citation type="submission" date="2023-08" db="EMBL/GenBank/DDBJ databases">
        <title>Black Yeasts Isolated from many extreme environments.</title>
        <authorList>
            <person name="Coleine C."/>
            <person name="Stajich J.E."/>
            <person name="Selbmann L."/>
        </authorList>
    </citation>
    <scope>NUCLEOTIDE SEQUENCE [LARGE SCALE GENOMIC DNA]</scope>
    <source>
        <strain evidence="7 8">CCFEE 5910</strain>
    </source>
</reference>
<gene>
    <name evidence="7" type="ORF">LTR05_002294</name>
</gene>
<protein>
    <recommendedName>
        <fullName evidence="6">NADH:flavin oxidoreductase/NADH oxidase N-terminal domain-containing protein</fullName>
    </recommendedName>
</protein>
<keyword evidence="3" id="KW-0288">FMN</keyword>
<dbReference type="Proteomes" id="UP001309876">
    <property type="component" value="Unassembled WGS sequence"/>
</dbReference>
<evidence type="ECO:0000313" key="7">
    <source>
        <dbReference type="EMBL" id="KAK5088078.1"/>
    </source>
</evidence>
<dbReference type="PANTHER" id="PTHR43656">
    <property type="entry name" value="BINDING OXIDOREDUCTASE, PUTATIVE (AFU_ORTHOLOGUE AFUA_2G08260)-RELATED"/>
    <property type="match status" value="1"/>
</dbReference>
<proteinExistence type="inferred from homology"/>
<dbReference type="PANTHER" id="PTHR43656:SF5">
    <property type="entry name" value="NADH:FLAVIN OXIDOREDUCTASE_NADH OXIDASE N-TERMINAL DOMAIN-CONTAINING PROTEIN"/>
    <property type="match status" value="1"/>
</dbReference>
<feature type="domain" description="NADH:flavin oxidoreductase/NADH oxidase N-terminal" evidence="6">
    <location>
        <begin position="60"/>
        <end position="402"/>
    </location>
</feature>
<dbReference type="EMBL" id="JAVRRJ010000002">
    <property type="protein sequence ID" value="KAK5088078.1"/>
    <property type="molecule type" value="Genomic_DNA"/>
</dbReference>
<dbReference type="AlphaFoldDB" id="A0AAN7Y7M4"/>
<dbReference type="InterPro" id="IPR001155">
    <property type="entry name" value="OxRdtase_FMN_N"/>
</dbReference>
<keyword evidence="8" id="KW-1185">Reference proteome</keyword>
<name>A0AAN7Y7M4_9EURO</name>
<comment type="similarity">
    <text evidence="1">Belongs to the NADH:flavin oxidoreductase/NADH oxidase family.</text>
</comment>
<evidence type="ECO:0000256" key="5">
    <source>
        <dbReference type="SAM" id="MobiDB-lite"/>
    </source>
</evidence>
<feature type="region of interest" description="Disordered" evidence="5">
    <location>
        <begin position="1"/>
        <end position="31"/>
    </location>
</feature>
<dbReference type="SUPFAM" id="SSF51395">
    <property type="entry name" value="FMN-linked oxidoreductases"/>
    <property type="match status" value="1"/>
</dbReference>
<dbReference type="Pfam" id="PF00724">
    <property type="entry name" value="Oxidored_FMN"/>
    <property type="match status" value="1"/>
</dbReference>
<evidence type="ECO:0000256" key="1">
    <source>
        <dbReference type="ARBA" id="ARBA00005979"/>
    </source>
</evidence>
<keyword evidence="4" id="KW-0560">Oxidoreductase</keyword>
<dbReference type="CDD" id="cd04733">
    <property type="entry name" value="OYE_like_2_FMN"/>
    <property type="match status" value="1"/>
</dbReference>
<evidence type="ECO:0000256" key="3">
    <source>
        <dbReference type="ARBA" id="ARBA00022643"/>
    </source>
</evidence>
<sequence length="483" mass="53740">MAQNTEYDKASLPPTTKPLPAAPNGPHSTADKRAHLRVGSDEGTDVGLLGTTLKFEFSGKTAMNRFLKAPMTERLCTWNDVDKGEDETYRGIPTKEYTYLYEQWGKGQIGVIVTGNTMLRYDALEAYGNPILPDDHDNRVQAFAEVVKVSKAQGSLCVAQLSHPGRQGSKYLNPHPVSASDVHLTIKWAGNEFAKPRAMAKDEIREMVRQWGETAYLCWKAGFDGVQVHCAHGYLLAQFLSPTTNHRTDEYGGSFENRSRIVFEVIREIDERIREHDPSFIVCVKLNSVEFQDKGTTPEEARMLCVKLEEARVDFVDLSGGTFEGRAFHHVKESTQKREAYFIEFAEMIRPLLKKTKVYVTGGLRSASGMAKAVGEGACDGIGIGRPLAAEPFLCKEILEGRVMGAIENLVPLPLNTQASGTQIHQIGLAHEAISDWSVEGEVERWKEANERETARKISILPKVDSSGYPMLRAEAGFRYLEV</sequence>
<keyword evidence="2" id="KW-0285">Flavoprotein</keyword>
<dbReference type="Gene3D" id="3.20.20.70">
    <property type="entry name" value="Aldolase class I"/>
    <property type="match status" value="1"/>
</dbReference>
<dbReference type="InterPro" id="IPR051799">
    <property type="entry name" value="NADH_flavin_oxidoreductase"/>
</dbReference>